<proteinExistence type="predicted"/>
<evidence type="ECO:0000313" key="3">
    <source>
        <dbReference type="Proteomes" id="UP000652761"/>
    </source>
</evidence>
<evidence type="ECO:0000313" key="2">
    <source>
        <dbReference type="EMBL" id="MQL75229.1"/>
    </source>
</evidence>
<keyword evidence="3" id="KW-1185">Reference proteome</keyword>
<organism evidence="2 3">
    <name type="scientific">Colocasia esculenta</name>
    <name type="common">Wild taro</name>
    <name type="synonym">Arum esculentum</name>
    <dbReference type="NCBI Taxonomy" id="4460"/>
    <lineage>
        <taxon>Eukaryota</taxon>
        <taxon>Viridiplantae</taxon>
        <taxon>Streptophyta</taxon>
        <taxon>Embryophyta</taxon>
        <taxon>Tracheophyta</taxon>
        <taxon>Spermatophyta</taxon>
        <taxon>Magnoliopsida</taxon>
        <taxon>Liliopsida</taxon>
        <taxon>Araceae</taxon>
        <taxon>Aroideae</taxon>
        <taxon>Colocasieae</taxon>
        <taxon>Colocasia</taxon>
    </lineage>
</organism>
<name>A0A843U4E1_COLES</name>
<dbReference type="AlphaFoldDB" id="A0A843U4E1"/>
<comment type="caution">
    <text evidence="2">The sequence shown here is derived from an EMBL/GenBank/DDBJ whole genome shotgun (WGS) entry which is preliminary data.</text>
</comment>
<sequence length="176" mass="19589">MPVLFFSPPLPSSPLALSAKTQIPQRRLLASLPRKTLSAFVVRASDNEAGAVSPVAVEEVPKKEEAPVPVAVEEKPVKEEKKPGALQSNGAALKVEAPRFKDPRWVAGTWDLEQFKKNGTADWDAVIDAETRRRKWLEENPEASSNTDPVIFDTSIVPWWAWMKRFHLPEAELLNG</sequence>
<gene>
    <name evidence="2" type="ORF">Taro_007597</name>
</gene>
<feature type="region of interest" description="Disordered" evidence="1">
    <location>
        <begin position="63"/>
        <end position="90"/>
    </location>
</feature>
<dbReference type="Proteomes" id="UP000652761">
    <property type="component" value="Unassembled WGS sequence"/>
</dbReference>
<evidence type="ECO:0000256" key="1">
    <source>
        <dbReference type="SAM" id="MobiDB-lite"/>
    </source>
</evidence>
<reference evidence="2" key="1">
    <citation type="submission" date="2017-07" db="EMBL/GenBank/DDBJ databases">
        <title>Taro Niue Genome Assembly and Annotation.</title>
        <authorList>
            <person name="Atibalentja N."/>
            <person name="Keating K."/>
            <person name="Fields C.J."/>
        </authorList>
    </citation>
    <scope>NUCLEOTIDE SEQUENCE</scope>
    <source>
        <strain evidence="2">Niue_2</strain>
        <tissue evidence="2">Leaf</tissue>
    </source>
</reference>
<feature type="compositionally biased region" description="Basic and acidic residues" evidence="1">
    <location>
        <begin position="63"/>
        <end position="83"/>
    </location>
</feature>
<dbReference type="OrthoDB" id="566010at2759"/>
<dbReference type="EMBL" id="NMUH01000242">
    <property type="protein sequence ID" value="MQL75229.1"/>
    <property type="molecule type" value="Genomic_DNA"/>
</dbReference>
<protein>
    <submittedName>
        <fullName evidence="2">Uncharacterized protein</fullName>
    </submittedName>
</protein>
<accession>A0A843U4E1</accession>